<evidence type="ECO:0000313" key="3">
    <source>
        <dbReference type="Proteomes" id="UP000328092"/>
    </source>
</evidence>
<keyword evidence="1" id="KW-1133">Transmembrane helix</keyword>
<keyword evidence="1" id="KW-0812">Transmembrane</keyword>
<keyword evidence="3" id="KW-1185">Reference proteome</keyword>
<evidence type="ECO:0000313" key="2">
    <source>
        <dbReference type="EMBL" id="VIO74240.1"/>
    </source>
</evidence>
<dbReference type="EMBL" id="CAADFC020000018">
    <property type="protein sequence ID" value="VIO74240.1"/>
    <property type="molecule type" value="Genomic_DNA"/>
</dbReference>
<dbReference type="Proteomes" id="UP000328092">
    <property type="component" value="Unassembled WGS sequence"/>
</dbReference>
<name>A0A508TIS7_9BRAD</name>
<dbReference type="AlphaFoldDB" id="A0A508TIS7"/>
<protein>
    <submittedName>
        <fullName evidence="2">Uncharacterized protein</fullName>
    </submittedName>
</protein>
<accession>A0A508TIS7</accession>
<sequence length="57" mass="6271">MNGNRYYGVRVEGAKYGVGFGSALAIAISYTKNHSILWAIIHGILGWFYVIYAALFG</sequence>
<keyword evidence="1" id="KW-0472">Membrane</keyword>
<reference evidence="2" key="1">
    <citation type="submission" date="2019-02" db="EMBL/GenBank/DDBJ databases">
        <authorList>
            <person name="Pothier F.J."/>
        </authorList>
    </citation>
    <scope>NUCLEOTIDE SEQUENCE</scope>
    <source>
        <strain evidence="2">CI-1B</strain>
    </source>
</reference>
<gene>
    <name evidence="2" type="ORF">CI1B_51290</name>
</gene>
<evidence type="ECO:0000256" key="1">
    <source>
        <dbReference type="SAM" id="Phobius"/>
    </source>
</evidence>
<organism evidence="2 3">
    <name type="scientific">Bradyrhizobium ivorense</name>
    <dbReference type="NCBI Taxonomy" id="2511166"/>
    <lineage>
        <taxon>Bacteria</taxon>
        <taxon>Pseudomonadati</taxon>
        <taxon>Pseudomonadota</taxon>
        <taxon>Alphaproteobacteria</taxon>
        <taxon>Hyphomicrobiales</taxon>
        <taxon>Nitrobacteraceae</taxon>
        <taxon>Bradyrhizobium</taxon>
    </lineage>
</organism>
<feature type="transmembrane region" description="Helical" evidence="1">
    <location>
        <begin position="36"/>
        <end position="56"/>
    </location>
</feature>
<proteinExistence type="predicted"/>
<comment type="caution">
    <text evidence="2">The sequence shown here is derived from an EMBL/GenBank/DDBJ whole genome shotgun (WGS) entry which is preliminary data.</text>
</comment>
<dbReference type="RefSeq" id="WP_172628199.1">
    <property type="nucleotide sequence ID" value="NZ_CAADFC020000018.1"/>
</dbReference>